<dbReference type="GO" id="GO:0007154">
    <property type="term" value="P:cell communication"/>
    <property type="evidence" value="ECO:0007669"/>
    <property type="project" value="UniProtKB-ARBA"/>
</dbReference>
<dbReference type="SUPFAM" id="SSF55550">
    <property type="entry name" value="SH2 domain"/>
    <property type="match status" value="1"/>
</dbReference>
<feature type="compositionally biased region" description="Basic and acidic residues" evidence="13">
    <location>
        <begin position="848"/>
        <end position="865"/>
    </location>
</feature>
<dbReference type="Gene3D" id="3.30.200.20">
    <property type="entry name" value="Phosphorylase Kinase, domain 1"/>
    <property type="match status" value="1"/>
</dbReference>
<dbReference type="Gene3D" id="3.30.505.10">
    <property type="entry name" value="SH2 domain"/>
    <property type="match status" value="1"/>
</dbReference>
<dbReference type="SMART" id="SM00252">
    <property type="entry name" value="SH2"/>
    <property type="match status" value="1"/>
</dbReference>
<accession>A0AAU9VU38</accession>
<evidence type="ECO:0000313" key="17">
    <source>
        <dbReference type="EMBL" id="CAH3037967.1"/>
    </source>
</evidence>
<dbReference type="FunFam" id="3.30.505.10:FF:000004">
    <property type="entry name" value="Tyrosine-protein kinase"/>
    <property type="match status" value="1"/>
</dbReference>
<dbReference type="Pfam" id="PF07714">
    <property type="entry name" value="PK_Tyr_Ser-Thr"/>
    <property type="match status" value="1"/>
</dbReference>
<dbReference type="PROSITE" id="PS00107">
    <property type="entry name" value="PROTEIN_KINASE_ATP"/>
    <property type="match status" value="1"/>
</dbReference>
<feature type="region of interest" description="Disordered" evidence="13">
    <location>
        <begin position="1"/>
        <end position="44"/>
    </location>
</feature>
<dbReference type="InterPro" id="IPR017441">
    <property type="entry name" value="Protein_kinase_ATP_BS"/>
</dbReference>
<dbReference type="CDD" id="cd05052">
    <property type="entry name" value="PTKc_Abl"/>
    <property type="match status" value="1"/>
</dbReference>
<feature type="domain" description="SH2" evidence="14">
    <location>
        <begin position="136"/>
        <end position="226"/>
    </location>
</feature>
<proteinExistence type="inferred from homology"/>
<keyword evidence="1 10" id="KW-0728">SH3 domain</keyword>
<dbReference type="Proteomes" id="UP001159428">
    <property type="component" value="Unassembled WGS sequence"/>
</dbReference>
<evidence type="ECO:0000259" key="15">
    <source>
        <dbReference type="PROSITE" id="PS50002"/>
    </source>
</evidence>
<evidence type="ECO:0000256" key="12">
    <source>
        <dbReference type="RuleBase" id="RU362096"/>
    </source>
</evidence>
<evidence type="ECO:0000313" key="18">
    <source>
        <dbReference type="Proteomes" id="UP001159428"/>
    </source>
</evidence>
<dbReference type="PRINTS" id="PR00401">
    <property type="entry name" value="SH2DOMAIN"/>
</dbReference>
<feature type="compositionally biased region" description="Basic residues" evidence="13">
    <location>
        <begin position="523"/>
        <end position="534"/>
    </location>
</feature>
<dbReference type="InterPro" id="IPR008266">
    <property type="entry name" value="Tyr_kinase_AS"/>
</dbReference>
<evidence type="ECO:0000256" key="9">
    <source>
        <dbReference type="PROSITE-ProRule" id="PRU00191"/>
    </source>
</evidence>
<evidence type="ECO:0000256" key="2">
    <source>
        <dbReference type="ARBA" id="ARBA00022679"/>
    </source>
</evidence>
<keyword evidence="5 11" id="KW-0067">ATP-binding</keyword>
<comment type="caution">
    <text evidence="17">The sequence shown here is derived from an EMBL/GenBank/DDBJ whole genome shotgun (WGS) entry which is preliminary data.</text>
</comment>
<sequence>MGQQPVKALTERSKSGKTIKASGKSKEAEKSEFHTATVDLTKRPLPETPLEKSVAEWDSKDDLLTDDHCDKSIFIAIHDFQAAGSNQLTIRTGEELAILRFNDTEEWCEGQARNGNIGWLPSSYVKPVNSLEKHSWYHGPISRNAAEYLLSSGINGSFLVRESESNPGQLSISLRFDSRVYHYRVSHAPDGKMYVSTDNRFTSIAELIHHHSKHADGLVTTLHYPAAKTDKPTVYSFSPEPDEWEIPRSEIAMKHRLGGGQYGEVYEGVWKKYNRPVAVKTLREETMEVDEFLKEASVMKEIKHPRLVQLLGVCTREPPFYIITEFMTNGNLLDYLRSTASKDLNAVTLMYMATQVAHAMSYLESMNFIHRDLAARNCLVGENNLVKVADFGLSRLVTYDIYTAHEGAKFPIKWTAPEALAYNTFSIKSDVWAFGILLWELATYGMSPYPGIDLSQVYEMLESGYRMPSPEGCPQEVYEMMMKCWSWDPQDRPTFSEIHKWLNTVFSTTSVDEEVEKALEKNKSKKDKGKKSKKRGEANDSLSAKDENTSRKKKDDPRGSKSKMSNMKKITSSLNPSGPPPEPPARPMLKDQNWEKEKEARPSLPPLPNDPVMSNLMKELGNRSGTLKKGSDKGIVSNSREQKEDLPSRFTADNLHKRPPAPLPPEYQPQEQRGAPHFSNPKQQENGNKPAPPSQGSRKITHPQPLSKPLLPPPRQSLQKSLSSPSSQAPLSPPPQMNKSTKSPLLEEKTKELDAQVSNKDKPSNSARKTSAAGSKPSDHLNSEVGKPKSPVPRPRNRPPPPPPPISLQESGKSTSNSSLSSGDTNLSEFPNDGLASPKPRPVPRPRLRGEQPSEQSDRGSKIEPLRQPPTKSKPMHPPPSIPDISKRPLTRNNSSSSQQQVSSSVVKPKSSGPKPAPSKPKPPVKPNIPRKPKITPPSSGADSNLPPKVNELLHLSDQCQSRMKAILSLTDARVMDDSHNNLLQAIDELKGISLEVLETSSSLTDSLEPQARFKVRRTVTDLEGKYSDMEGVVETVGPNPNAVDMERIGKAVISFSEALENVCFTVRATAS</sequence>
<evidence type="ECO:0000256" key="4">
    <source>
        <dbReference type="ARBA" id="ARBA00022777"/>
    </source>
</evidence>
<dbReference type="SMART" id="SM00219">
    <property type="entry name" value="TyrKc"/>
    <property type="match status" value="1"/>
</dbReference>
<dbReference type="Gene3D" id="2.30.30.40">
    <property type="entry name" value="SH3 Domains"/>
    <property type="match status" value="1"/>
</dbReference>
<feature type="compositionally biased region" description="Pro residues" evidence="13">
    <location>
        <begin position="577"/>
        <end position="586"/>
    </location>
</feature>
<evidence type="ECO:0000256" key="11">
    <source>
        <dbReference type="PROSITE-ProRule" id="PRU10141"/>
    </source>
</evidence>
<keyword evidence="4 12" id="KW-0418">Kinase</keyword>
<keyword evidence="2 12" id="KW-0808">Transferase</keyword>
<name>A0AAU9VU38_9CNID</name>
<feature type="compositionally biased region" description="Basic and acidic residues" evidence="13">
    <location>
        <begin position="745"/>
        <end position="763"/>
    </location>
</feature>
<feature type="domain" description="SH3" evidence="15">
    <location>
        <begin position="69"/>
        <end position="130"/>
    </location>
</feature>
<evidence type="ECO:0000256" key="5">
    <source>
        <dbReference type="ARBA" id="ARBA00022840"/>
    </source>
</evidence>
<dbReference type="PRINTS" id="PR00109">
    <property type="entry name" value="TYRKINASE"/>
</dbReference>
<feature type="compositionally biased region" description="Pro residues" evidence="13">
    <location>
        <begin position="915"/>
        <end position="927"/>
    </location>
</feature>
<dbReference type="FunFam" id="2.30.30.40:FF:000010">
    <property type="entry name" value="Tyrosine-protein kinase"/>
    <property type="match status" value="1"/>
</dbReference>
<dbReference type="PROSITE" id="PS50011">
    <property type="entry name" value="PROTEIN_KINASE_DOM"/>
    <property type="match status" value="1"/>
</dbReference>
<keyword evidence="3 11" id="KW-0547">Nucleotide-binding</keyword>
<dbReference type="InterPro" id="IPR000980">
    <property type="entry name" value="SH2"/>
</dbReference>
<dbReference type="CDD" id="cd09935">
    <property type="entry name" value="SH2_ABL"/>
    <property type="match status" value="1"/>
</dbReference>
<dbReference type="InterPro" id="IPR000719">
    <property type="entry name" value="Prot_kinase_dom"/>
</dbReference>
<dbReference type="AlphaFoldDB" id="A0AAU9VU38"/>
<dbReference type="PANTHER" id="PTHR24418">
    <property type="entry name" value="TYROSINE-PROTEIN KINASE"/>
    <property type="match status" value="1"/>
</dbReference>
<feature type="compositionally biased region" description="Low complexity" evidence="13">
    <location>
        <begin position="895"/>
        <end position="914"/>
    </location>
</feature>
<reference evidence="17 18" key="1">
    <citation type="submission" date="2022-05" db="EMBL/GenBank/DDBJ databases">
        <authorList>
            <consortium name="Genoscope - CEA"/>
            <person name="William W."/>
        </authorList>
    </citation>
    <scope>NUCLEOTIDE SEQUENCE [LARGE SCALE GENOMIC DNA]</scope>
</reference>
<keyword evidence="6 9" id="KW-0727">SH2 domain</keyword>
<feature type="domain" description="Protein kinase" evidence="16">
    <location>
        <begin position="251"/>
        <end position="502"/>
    </location>
</feature>
<dbReference type="PROSITE" id="PS00109">
    <property type="entry name" value="PROTEIN_KINASE_TYR"/>
    <property type="match status" value="1"/>
</dbReference>
<evidence type="ECO:0000256" key="10">
    <source>
        <dbReference type="PROSITE-ProRule" id="PRU00192"/>
    </source>
</evidence>
<dbReference type="EMBL" id="CALNXJ010000004">
    <property type="protein sequence ID" value="CAH3037967.1"/>
    <property type="molecule type" value="Genomic_DNA"/>
</dbReference>
<dbReference type="GO" id="GO:0004715">
    <property type="term" value="F:non-membrane spanning protein tyrosine kinase activity"/>
    <property type="evidence" value="ECO:0007669"/>
    <property type="project" value="UniProtKB-EC"/>
</dbReference>
<feature type="compositionally biased region" description="Basic and acidic residues" evidence="13">
    <location>
        <begin position="588"/>
        <end position="601"/>
    </location>
</feature>
<evidence type="ECO:0000256" key="7">
    <source>
        <dbReference type="ARBA" id="ARBA00023137"/>
    </source>
</evidence>
<evidence type="ECO:0000256" key="6">
    <source>
        <dbReference type="ARBA" id="ARBA00022999"/>
    </source>
</evidence>
<dbReference type="SUPFAM" id="SSF56112">
    <property type="entry name" value="Protein kinase-like (PK-like)"/>
    <property type="match status" value="1"/>
</dbReference>
<dbReference type="EC" id="2.7.10.2" evidence="12"/>
<organism evidence="17 18">
    <name type="scientific">Pocillopora meandrina</name>
    <dbReference type="NCBI Taxonomy" id="46732"/>
    <lineage>
        <taxon>Eukaryota</taxon>
        <taxon>Metazoa</taxon>
        <taxon>Cnidaria</taxon>
        <taxon>Anthozoa</taxon>
        <taxon>Hexacorallia</taxon>
        <taxon>Scleractinia</taxon>
        <taxon>Astrocoeniina</taxon>
        <taxon>Pocilloporidae</taxon>
        <taxon>Pocillopora</taxon>
    </lineage>
</organism>
<feature type="compositionally biased region" description="Basic and acidic residues" evidence="13">
    <location>
        <begin position="535"/>
        <end position="559"/>
    </location>
</feature>
<dbReference type="GO" id="GO:0005524">
    <property type="term" value="F:ATP binding"/>
    <property type="evidence" value="ECO:0007669"/>
    <property type="project" value="UniProtKB-UniRule"/>
</dbReference>
<feature type="compositionally biased region" description="Polar residues" evidence="13">
    <location>
        <begin position="562"/>
        <end position="575"/>
    </location>
</feature>
<dbReference type="InterPro" id="IPR001245">
    <property type="entry name" value="Ser-Thr/Tyr_kinase_cat_dom"/>
</dbReference>
<feature type="compositionally biased region" description="Polar residues" evidence="13">
    <location>
        <begin position="764"/>
        <end position="773"/>
    </location>
</feature>
<dbReference type="Pfam" id="PF00018">
    <property type="entry name" value="SH3_1"/>
    <property type="match status" value="1"/>
</dbReference>
<dbReference type="PROSITE" id="PS50002">
    <property type="entry name" value="SH3"/>
    <property type="match status" value="1"/>
</dbReference>
<evidence type="ECO:0000256" key="8">
    <source>
        <dbReference type="ARBA" id="ARBA00051245"/>
    </source>
</evidence>
<comment type="similarity">
    <text evidence="12">Belongs to the protein kinase superfamily. Tyr protein kinase family.</text>
</comment>
<feature type="compositionally biased region" description="Pro residues" evidence="13">
    <location>
        <begin position="790"/>
        <end position="806"/>
    </location>
</feature>
<comment type="catalytic activity">
    <reaction evidence="8 12">
        <text>L-tyrosyl-[protein] + ATP = O-phospho-L-tyrosyl-[protein] + ADP + H(+)</text>
        <dbReference type="Rhea" id="RHEA:10596"/>
        <dbReference type="Rhea" id="RHEA-COMP:10136"/>
        <dbReference type="Rhea" id="RHEA-COMP:20101"/>
        <dbReference type="ChEBI" id="CHEBI:15378"/>
        <dbReference type="ChEBI" id="CHEBI:30616"/>
        <dbReference type="ChEBI" id="CHEBI:46858"/>
        <dbReference type="ChEBI" id="CHEBI:61978"/>
        <dbReference type="ChEBI" id="CHEBI:456216"/>
        <dbReference type="EC" id="2.7.10.2"/>
    </reaction>
</comment>
<evidence type="ECO:0000256" key="1">
    <source>
        <dbReference type="ARBA" id="ARBA00022443"/>
    </source>
</evidence>
<dbReference type="FunFam" id="3.30.200.20:FF:000037">
    <property type="entry name" value="Tyrosine-protein kinase"/>
    <property type="match status" value="1"/>
</dbReference>
<dbReference type="Gene3D" id="1.10.510.10">
    <property type="entry name" value="Transferase(Phosphotransferase) domain 1"/>
    <property type="match status" value="1"/>
</dbReference>
<dbReference type="GO" id="GO:0023052">
    <property type="term" value="P:signaling"/>
    <property type="evidence" value="ECO:0007669"/>
    <property type="project" value="UniProtKB-ARBA"/>
</dbReference>
<dbReference type="InterPro" id="IPR050198">
    <property type="entry name" value="Non-receptor_tyrosine_kinases"/>
</dbReference>
<dbReference type="InterPro" id="IPR035837">
    <property type="entry name" value="ABL_SH2"/>
</dbReference>
<feature type="binding site" evidence="11">
    <location>
        <position position="280"/>
    </location>
    <ligand>
        <name>ATP</name>
        <dbReference type="ChEBI" id="CHEBI:30616"/>
    </ligand>
</feature>
<dbReference type="InterPro" id="IPR011009">
    <property type="entry name" value="Kinase-like_dom_sf"/>
</dbReference>
<feature type="compositionally biased region" description="Low complexity" evidence="13">
    <location>
        <begin position="811"/>
        <end position="828"/>
    </location>
</feature>
<feature type="region of interest" description="Disordered" evidence="13">
    <location>
        <begin position="519"/>
        <end position="949"/>
    </location>
</feature>
<keyword evidence="18" id="KW-1185">Reference proteome</keyword>
<keyword evidence="7 12" id="KW-0829">Tyrosine-protein kinase</keyword>
<protein>
    <recommendedName>
        <fullName evidence="12">Tyrosine-protein kinase</fullName>
        <ecNumber evidence="12">2.7.10.2</ecNumber>
    </recommendedName>
</protein>
<dbReference type="InterPro" id="IPR001452">
    <property type="entry name" value="SH3_domain"/>
</dbReference>
<dbReference type="InterPro" id="IPR036860">
    <property type="entry name" value="SH2_dom_sf"/>
</dbReference>
<evidence type="ECO:0000256" key="13">
    <source>
        <dbReference type="SAM" id="MobiDB-lite"/>
    </source>
</evidence>
<dbReference type="SUPFAM" id="SSF50044">
    <property type="entry name" value="SH3-domain"/>
    <property type="match status" value="1"/>
</dbReference>
<dbReference type="InterPro" id="IPR036028">
    <property type="entry name" value="SH3-like_dom_sf"/>
</dbReference>
<gene>
    <name evidence="17" type="ORF">PMEA_00021453</name>
</gene>
<dbReference type="PROSITE" id="PS50001">
    <property type="entry name" value="SH2"/>
    <property type="match status" value="1"/>
</dbReference>
<evidence type="ECO:0000259" key="14">
    <source>
        <dbReference type="PROSITE" id="PS50001"/>
    </source>
</evidence>
<dbReference type="FunFam" id="1.10.510.10:FF:000070">
    <property type="entry name" value="Tyrosine-protein kinase"/>
    <property type="match status" value="1"/>
</dbReference>
<dbReference type="Pfam" id="PF00017">
    <property type="entry name" value="SH2"/>
    <property type="match status" value="1"/>
</dbReference>
<evidence type="ECO:0000256" key="3">
    <source>
        <dbReference type="ARBA" id="ARBA00022741"/>
    </source>
</evidence>
<evidence type="ECO:0000259" key="16">
    <source>
        <dbReference type="PROSITE" id="PS50011"/>
    </source>
</evidence>
<dbReference type="SMART" id="SM00326">
    <property type="entry name" value="SH3"/>
    <property type="match status" value="1"/>
</dbReference>
<dbReference type="InterPro" id="IPR020635">
    <property type="entry name" value="Tyr_kinase_cat_dom"/>
</dbReference>
<feature type="compositionally biased region" description="Basic and acidic residues" evidence="13">
    <location>
        <begin position="24"/>
        <end position="33"/>
    </location>
</feature>
<feature type="compositionally biased region" description="Low complexity" evidence="13">
    <location>
        <begin position="716"/>
        <end position="730"/>
    </location>
</feature>